<dbReference type="PANTHER" id="PTHR12049">
    <property type="entry name" value="PROTEIN ARGININE METHYLTRANSFERASE NDUFAF7, MITOCHONDRIAL"/>
    <property type="match status" value="1"/>
</dbReference>
<dbReference type="Proteomes" id="UP000419144">
    <property type="component" value="Unassembled WGS sequence"/>
</dbReference>
<evidence type="ECO:0000256" key="1">
    <source>
        <dbReference type="ARBA" id="ARBA00004173"/>
    </source>
</evidence>
<dbReference type="InterPro" id="IPR038375">
    <property type="entry name" value="NDUFAF7_sf"/>
</dbReference>
<dbReference type="SUPFAM" id="SSF53335">
    <property type="entry name" value="S-adenosyl-L-methionine-dependent methyltransferases"/>
    <property type="match status" value="1"/>
</dbReference>
<dbReference type="InterPro" id="IPR003788">
    <property type="entry name" value="NDUFAF7"/>
</dbReference>
<dbReference type="Gene3D" id="3.40.50.12710">
    <property type="match status" value="1"/>
</dbReference>
<organism evidence="8 9">
    <name type="scientific">Leishmania tarentolae</name>
    <name type="common">Sauroleishmania tarentolae</name>
    <dbReference type="NCBI Taxonomy" id="5689"/>
    <lineage>
        <taxon>Eukaryota</taxon>
        <taxon>Discoba</taxon>
        <taxon>Euglenozoa</taxon>
        <taxon>Kinetoplastea</taxon>
        <taxon>Metakinetoplastina</taxon>
        <taxon>Trypanosomatida</taxon>
        <taxon>Trypanosomatidae</taxon>
        <taxon>Leishmaniinae</taxon>
        <taxon>Leishmania</taxon>
        <taxon>lizard Leishmania</taxon>
    </lineage>
</organism>
<keyword evidence="6" id="KW-0496">Mitochondrion</keyword>
<dbReference type="InterPro" id="IPR029063">
    <property type="entry name" value="SAM-dependent_MTases_sf"/>
</dbReference>
<keyword evidence="5" id="KW-0808">Transferase</keyword>
<dbReference type="FunFam" id="3.40.50.12710:FF:000018">
    <property type="entry name" value="Protein arginine methyltransferase NDUFAF7"/>
    <property type="match status" value="1"/>
</dbReference>
<protein>
    <recommendedName>
        <fullName evidence="3">type II protein arginine methyltransferase</fullName>
        <ecNumber evidence="3">2.1.1.320</ecNumber>
    </recommendedName>
</protein>
<dbReference type="Pfam" id="PF02636">
    <property type="entry name" value="Methyltransf_28"/>
    <property type="match status" value="1"/>
</dbReference>
<comment type="similarity">
    <text evidence="2">Belongs to the NDUFAF7 family.</text>
</comment>
<name>A0A640KGL9_LEITA</name>
<evidence type="ECO:0000313" key="9">
    <source>
        <dbReference type="Proteomes" id="UP000419144"/>
    </source>
</evidence>
<dbReference type="GO" id="GO:0035243">
    <property type="term" value="F:protein-arginine omega-N symmetric methyltransferase activity"/>
    <property type="evidence" value="ECO:0007669"/>
    <property type="project" value="UniProtKB-EC"/>
</dbReference>
<gene>
    <name evidence="8" type="ORF">LtaPh_2213100</name>
</gene>
<evidence type="ECO:0000256" key="5">
    <source>
        <dbReference type="ARBA" id="ARBA00022679"/>
    </source>
</evidence>
<comment type="subcellular location">
    <subcellularLocation>
        <location evidence="1">Mitochondrion</location>
    </subcellularLocation>
</comment>
<keyword evidence="4" id="KW-0489">Methyltransferase</keyword>
<dbReference type="GO" id="GO:0005739">
    <property type="term" value="C:mitochondrion"/>
    <property type="evidence" value="ECO:0007669"/>
    <property type="project" value="UniProtKB-SubCell"/>
</dbReference>
<keyword evidence="9" id="KW-1185">Reference proteome</keyword>
<reference evidence="8" key="1">
    <citation type="submission" date="2019-11" db="EMBL/GenBank/DDBJ databases">
        <title>Leishmania tarentolae CDS.</title>
        <authorList>
            <person name="Goto Y."/>
            <person name="Yamagishi J."/>
        </authorList>
    </citation>
    <scope>NUCLEOTIDE SEQUENCE [LARGE SCALE GENOMIC DNA]</scope>
    <source>
        <strain evidence="8">Parrot Tar II</strain>
    </source>
</reference>
<dbReference type="GO" id="GO:0032259">
    <property type="term" value="P:methylation"/>
    <property type="evidence" value="ECO:0007669"/>
    <property type="project" value="UniProtKB-KW"/>
</dbReference>
<dbReference type="EMBL" id="BLBS01000029">
    <property type="protein sequence ID" value="GET88602.1"/>
    <property type="molecule type" value="Genomic_DNA"/>
</dbReference>
<sequence length="810" mass="90994">MFLSKLLGARLIVLPVRAPPLALHGFPYIGLCLCLRLGLAAQGIAVIFSYYHSLSRYPSLCDAHALVRRRSEVSCRDITATWIPSACGDHPGTHTHTHTYTRTHAYIHTCVCVRVWYIGALSVLSASATVTEKYRARRRRDEGRQSRAEFCRRPAVRVGCRSNRRSAVTSEGRSKMRVAVPWRTLGRQRLCADLRAAASITNVTSHRIHGGVTVALAGKASLALGSAQLALHDQTTPMVGHLLRSRLLQAPGSTVPAPLSSQLTSCSDISATTASSSSITEEEAATSASVAVQAEATSIMVHPAEGGVGVNSASDGASAATFCGSRSGVPSVISSQSDITSEARLNQIVAMLEEKRVERQRKMFEDMLVFEGGAVSDHPSLGTSLIMRDFVHFALYNNKWGYYPKLFRKYRQLMTTGYFDPIPFSSLRNQHDYERYATKLHESTPGFVTPTQLFQPYYGWVMAEYLVTTHRAKFDPREPLIVYDIGAGTGALALSVLDYLAEHFADLYATCEYHAVEQNPHLIQVLRNKLIHHYHHVNIHHLSALNWRQLEKRRCVVLAVELFSGMPHDCVLWDQDAVVSEHWFGFQQHDNLSTAHERYYALQDPIILRYLRYLNWMQEESFHNLKVLCLTEGRETLDAPKRRSIEPNMNDSTMAIFTKMAYIMSPFHTAWVPSVQMVFLEMLAQYFPRHHLFVADWSSVRQALPGVNGPVLQVKLRVAKDIYLRKPVDALHANAGMVDMCFPTDFDHLSTVYARICGTQKEVESMKHPVFWQTHGGDKTALFTTRSGYNPLLEDFQQFHVFTSHHPPEL</sequence>
<comment type="catalytic activity">
    <reaction evidence="7">
        <text>L-arginyl-[protein] + 2 S-adenosyl-L-methionine = N(omega),N(omega)'-dimethyl-L-arginyl-[protein] + 2 S-adenosyl-L-homocysteine + 2 H(+)</text>
        <dbReference type="Rhea" id="RHEA:48108"/>
        <dbReference type="Rhea" id="RHEA-COMP:10532"/>
        <dbReference type="Rhea" id="RHEA-COMP:11992"/>
        <dbReference type="ChEBI" id="CHEBI:15378"/>
        <dbReference type="ChEBI" id="CHEBI:29965"/>
        <dbReference type="ChEBI" id="CHEBI:57856"/>
        <dbReference type="ChEBI" id="CHEBI:59789"/>
        <dbReference type="ChEBI" id="CHEBI:88221"/>
        <dbReference type="EC" id="2.1.1.320"/>
    </reaction>
</comment>
<dbReference type="AlphaFoldDB" id="A0A640KGL9"/>
<evidence type="ECO:0000256" key="7">
    <source>
        <dbReference type="ARBA" id="ARBA00048612"/>
    </source>
</evidence>
<dbReference type="VEuPathDB" id="TriTrypDB:LtaPh_2213100"/>
<comment type="caution">
    <text evidence="8">The sequence shown here is derived from an EMBL/GenBank/DDBJ whole genome shotgun (WGS) entry which is preliminary data.</text>
</comment>
<evidence type="ECO:0000256" key="6">
    <source>
        <dbReference type="ARBA" id="ARBA00023128"/>
    </source>
</evidence>
<dbReference type="OrthoDB" id="17415at2759"/>
<proteinExistence type="inferred from homology"/>
<evidence type="ECO:0000256" key="4">
    <source>
        <dbReference type="ARBA" id="ARBA00022603"/>
    </source>
</evidence>
<evidence type="ECO:0000256" key="2">
    <source>
        <dbReference type="ARBA" id="ARBA00005891"/>
    </source>
</evidence>
<accession>A0A640KGL9</accession>
<evidence type="ECO:0000256" key="3">
    <source>
        <dbReference type="ARBA" id="ARBA00011935"/>
    </source>
</evidence>
<evidence type="ECO:0000313" key="8">
    <source>
        <dbReference type="EMBL" id="GET88602.1"/>
    </source>
</evidence>
<dbReference type="PANTHER" id="PTHR12049:SF5">
    <property type="entry name" value="PROTEIN ARGININE METHYLTRANSFERASE NDUFAF7 HOMOLOG, MITOCHONDRIAL"/>
    <property type="match status" value="1"/>
</dbReference>
<dbReference type="EC" id="2.1.1.320" evidence="3"/>